<feature type="domain" description="LicD/FKTN/FKRP nucleotidyltransferase" evidence="1">
    <location>
        <begin position="204"/>
        <end position="291"/>
    </location>
</feature>
<dbReference type="OrthoDB" id="422434at2759"/>
<keyword evidence="3" id="KW-1185">Reference proteome</keyword>
<dbReference type="EMBL" id="CCKQ01008752">
    <property type="protein sequence ID" value="CDW80217.1"/>
    <property type="molecule type" value="Genomic_DNA"/>
</dbReference>
<sequence>MAPLKFEKQQRKQKFLLYPLKNIENWQQMGLLYNQFHTLFQYNRYTYLFHLDKCFSFIPARYNMLHITLKRNARSIEFFLPSFFKKLLVNGQLNKPAMLFQIECSLIDAKTISTSYLRHFSELEMLLDNYVFVINNAPQNLSEIAEDMGYGYVHLTNTSDEQIQVVKKIIQGLPKSDADLYFTNPEIILQYYTLLNKVREIFNDNNIPFWLEGGALLGAVRNQGMIPWDTDIDIAMRQEDQYKLEELAKHLPNKIKKASFIFQIIEYIIKMDNKLMQITNKLMESGYGNGLQLISTLMYQKKIYTECLGNMNIFILTFILHLINQVCLNQQLNLDLILCLALIIHQAIFKEDMEKTACQLLIGCSVYSKEQFIQIMKRVISFFLNGQKQELTSEQLRCVKFINLFLDSNVQDWECWSSLVLDMTDKQNDKQKLLENIELRKDAIDKLEMFNIQIKSQNIILS</sequence>
<organism evidence="2 3">
    <name type="scientific">Stylonychia lemnae</name>
    <name type="common">Ciliate</name>
    <dbReference type="NCBI Taxonomy" id="5949"/>
    <lineage>
        <taxon>Eukaryota</taxon>
        <taxon>Sar</taxon>
        <taxon>Alveolata</taxon>
        <taxon>Ciliophora</taxon>
        <taxon>Intramacronucleata</taxon>
        <taxon>Spirotrichea</taxon>
        <taxon>Stichotrichia</taxon>
        <taxon>Sporadotrichida</taxon>
        <taxon>Oxytrichidae</taxon>
        <taxon>Stylonychinae</taxon>
        <taxon>Stylonychia</taxon>
    </lineage>
</organism>
<dbReference type="InterPro" id="IPR007074">
    <property type="entry name" value="LicD/FKTN/FKRP_NTP_transf"/>
</dbReference>
<protein>
    <recommendedName>
        <fullName evidence="1">LicD/FKTN/FKRP nucleotidyltransferase domain-containing protein</fullName>
    </recommendedName>
</protein>
<evidence type="ECO:0000313" key="3">
    <source>
        <dbReference type="Proteomes" id="UP000039865"/>
    </source>
</evidence>
<dbReference type="PANTHER" id="PTHR43404">
    <property type="entry name" value="LIPOPOLYSACCHARIDE CHOLINEPHOSPHOTRANSFERASE LICD"/>
    <property type="match status" value="1"/>
</dbReference>
<dbReference type="GO" id="GO:0009100">
    <property type="term" value="P:glycoprotein metabolic process"/>
    <property type="evidence" value="ECO:0007669"/>
    <property type="project" value="UniProtKB-ARBA"/>
</dbReference>
<dbReference type="Proteomes" id="UP000039865">
    <property type="component" value="Unassembled WGS sequence"/>
</dbReference>
<name>A0A078AFB2_STYLE</name>
<gene>
    <name evidence="2" type="primary">Contig17970.g19099</name>
    <name evidence="2" type="ORF">STYLEM_9213</name>
</gene>
<accession>A0A078AFB2</accession>
<dbReference type="AlphaFoldDB" id="A0A078AFB2"/>
<proteinExistence type="predicted"/>
<evidence type="ECO:0000259" key="1">
    <source>
        <dbReference type="Pfam" id="PF04991"/>
    </source>
</evidence>
<dbReference type="PANTHER" id="PTHR43404:SF2">
    <property type="entry name" value="LIPOPOLYSACCHARIDE CHOLINEPHOSPHOTRANSFERASE LICD"/>
    <property type="match status" value="1"/>
</dbReference>
<dbReference type="Pfam" id="PF04991">
    <property type="entry name" value="LicD"/>
    <property type="match status" value="1"/>
</dbReference>
<dbReference type="InterPro" id="IPR052942">
    <property type="entry name" value="LPS_cholinephosphotransferase"/>
</dbReference>
<evidence type="ECO:0000313" key="2">
    <source>
        <dbReference type="EMBL" id="CDW80217.1"/>
    </source>
</evidence>
<reference evidence="2 3" key="1">
    <citation type="submission" date="2014-06" db="EMBL/GenBank/DDBJ databases">
        <authorList>
            <person name="Swart Estienne"/>
        </authorList>
    </citation>
    <scope>NUCLEOTIDE SEQUENCE [LARGE SCALE GENOMIC DNA]</scope>
    <source>
        <strain evidence="2 3">130c</strain>
    </source>
</reference>
<dbReference type="InParanoid" id="A0A078AFB2"/>